<reference evidence="7" key="1">
    <citation type="submission" date="2020-10" db="EMBL/GenBank/DDBJ databases">
        <authorList>
            <person name="Gilroy R."/>
        </authorList>
    </citation>
    <scope>NUCLEOTIDE SEQUENCE</scope>
    <source>
        <strain evidence="7">517</strain>
    </source>
</reference>
<dbReference type="GO" id="GO:0005829">
    <property type="term" value="C:cytosol"/>
    <property type="evidence" value="ECO:0007669"/>
    <property type="project" value="TreeGrafter"/>
</dbReference>
<dbReference type="InterPro" id="IPR035994">
    <property type="entry name" value="Nucleoside_phosphorylase_sf"/>
</dbReference>
<evidence type="ECO:0000256" key="2">
    <source>
        <dbReference type="ARBA" id="ARBA00011974"/>
    </source>
</evidence>
<evidence type="ECO:0000256" key="3">
    <source>
        <dbReference type="ARBA" id="ARBA00022605"/>
    </source>
</evidence>
<gene>
    <name evidence="7" type="ORF">IAB16_00090</name>
</gene>
<protein>
    <recommendedName>
        <fullName evidence="2">adenosylhomocysteine nucleosidase</fullName>
        <ecNumber evidence="2">3.2.2.9</ecNumber>
    </recommendedName>
</protein>
<dbReference type="AlphaFoldDB" id="A0A940DHA8"/>
<comment type="caution">
    <text evidence="7">The sequence shown here is derived from an EMBL/GenBank/DDBJ whole genome shotgun (WGS) entry which is preliminary data.</text>
</comment>
<dbReference type="Proteomes" id="UP000727857">
    <property type="component" value="Unassembled WGS sequence"/>
</dbReference>
<comment type="pathway">
    <text evidence="1">Amino-acid biosynthesis; L-methionine biosynthesis via salvage pathway; S-methyl-5-thio-alpha-D-ribose 1-phosphate from S-methyl-5'-thioadenosine (hydrolase route): step 1/2.</text>
</comment>
<dbReference type="Gene3D" id="3.40.50.1580">
    <property type="entry name" value="Nucleoside phosphorylase domain"/>
    <property type="match status" value="1"/>
</dbReference>
<accession>A0A940DHA8</accession>
<keyword evidence="7" id="KW-0326">Glycosidase</keyword>
<organism evidence="7 8">
    <name type="scientific">Candidatus Stercoripulliclostridium pullicola</name>
    <dbReference type="NCBI Taxonomy" id="2840953"/>
    <lineage>
        <taxon>Bacteria</taxon>
        <taxon>Bacillati</taxon>
        <taxon>Bacillota</taxon>
        <taxon>Clostridia</taxon>
        <taxon>Eubacteriales</taxon>
        <taxon>Candidatus Stercoripulliclostridium</taxon>
    </lineage>
</organism>
<sequence>MIAVIVAMEKERIYITSELENCVCEEYAGIKFFTGSYRGTDVVTAEAGIGKVAAAYTTAVTLMRYSPEAVINTGIAGGLGILSRGDVVAVSEAWQHDFDLTAFGEAAGKYCGKTDVALTTAVLNAVNGARTGVIATGDSFIADSVKARRIAETFGAVLCDMECAAIAQVCLSAGVPFAAIKVVSDGAEDGAEIGYEEFADKACRINARAALDAIAATRGI</sequence>
<dbReference type="InterPro" id="IPR000845">
    <property type="entry name" value="Nucleoside_phosphorylase_d"/>
</dbReference>
<dbReference type="InterPro" id="IPR010049">
    <property type="entry name" value="MTA_SAH_Nsdase"/>
</dbReference>
<evidence type="ECO:0000313" key="7">
    <source>
        <dbReference type="EMBL" id="MBO8423410.1"/>
    </source>
</evidence>
<feature type="domain" description="Nucleoside phosphorylase" evidence="6">
    <location>
        <begin position="2"/>
        <end position="210"/>
    </location>
</feature>
<evidence type="ECO:0000256" key="4">
    <source>
        <dbReference type="ARBA" id="ARBA00022801"/>
    </source>
</evidence>
<dbReference type="EC" id="3.2.2.9" evidence="2"/>
<dbReference type="NCBIfam" id="NF004079">
    <property type="entry name" value="PRK05584.1"/>
    <property type="match status" value="1"/>
</dbReference>
<keyword evidence="4 7" id="KW-0378">Hydrolase</keyword>
<keyword evidence="3" id="KW-0028">Amino-acid biosynthesis</keyword>
<dbReference type="GO" id="GO:0009164">
    <property type="term" value="P:nucleoside catabolic process"/>
    <property type="evidence" value="ECO:0007669"/>
    <property type="project" value="InterPro"/>
</dbReference>
<dbReference type="SUPFAM" id="SSF53167">
    <property type="entry name" value="Purine and uridine phosphorylases"/>
    <property type="match status" value="1"/>
</dbReference>
<proteinExistence type="predicted"/>
<evidence type="ECO:0000313" key="8">
    <source>
        <dbReference type="Proteomes" id="UP000727857"/>
    </source>
</evidence>
<dbReference type="GO" id="GO:0019509">
    <property type="term" value="P:L-methionine salvage from methylthioadenosine"/>
    <property type="evidence" value="ECO:0007669"/>
    <property type="project" value="InterPro"/>
</dbReference>
<dbReference type="GO" id="GO:0008930">
    <property type="term" value="F:methylthioadenosine nucleosidase activity"/>
    <property type="evidence" value="ECO:0007669"/>
    <property type="project" value="InterPro"/>
</dbReference>
<dbReference type="Pfam" id="PF01048">
    <property type="entry name" value="PNP_UDP_1"/>
    <property type="match status" value="1"/>
</dbReference>
<dbReference type="GO" id="GO:0008782">
    <property type="term" value="F:adenosylhomocysteine nucleosidase activity"/>
    <property type="evidence" value="ECO:0007669"/>
    <property type="project" value="UniProtKB-EC"/>
</dbReference>
<dbReference type="EMBL" id="JADINF010000003">
    <property type="protein sequence ID" value="MBO8423410.1"/>
    <property type="molecule type" value="Genomic_DNA"/>
</dbReference>
<evidence type="ECO:0000259" key="6">
    <source>
        <dbReference type="Pfam" id="PF01048"/>
    </source>
</evidence>
<dbReference type="CDD" id="cd09008">
    <property type="entry name" value="MTAN"/>
    <property type="match status" value="1"/>
</dbReference>
<dbReference type="GO" id="GO:0019284">
    <property type="term" value="P:L-methionine salvage from S-adenosylmethionine"/>
    <property type="evidence" value="ECO:0007669"/>
    <property type="project" value="TreeGrafter"/>
</dbReference>
<reference evidence="7" key="2">
    <citation type="journal article" date="2021" name="PeerJ">
        <title>Extensive microbial diversity within the chicken gut microbiome revealed by metagenomics and culture.</title>
        <authorList>
            <person name="Gilroy R."/>
            <person name="Ravi A."/>
            <person name="Getino M."/>
            <person name="Pursley I."/>
            <person name="Horton D.L."/>
            <person name="Alikhan N.F."/>
            <person name="Baker D."/>
            <person name="Gharbi K."/>
            <person name="Hall N."/>
            <person name="Watson M."/>
            <person name="Adriaenssens E.M."/>
            <person name="Foster-Nyarko E."/>
            <person name="Jarju S."/>
            <person name="Secka A."/>
            <person name="Antonio M."/>
            <person name="Oren A."/>
            <person name="Chaudhuri R.R."/>
            <person name="La Ragione R."/>
            <person name="Hildebrand F."/>
            <person name="Pallen M.J."/>
        </authorList>
    </citation>
    <scope>NUCLEOTIDE SEQUENCE</scope>
    <source>
        <strain evidence="7">517</strain>
    </source>
</reference>
<dbReference type="NCBIfam" id="TIGR01704">
    <property type="entry name" value="MTA_SAH-Nsdase"/>
    <property type="match status" value="1"/>
</dbReference>
<evidence type="ECO:0000256" key="1">
    <source>
        <dbReference type="ARBA" id="ARBA00004945"/>
    </source>
</evidence>
<dbReference type="PANTHER" id="PTHR46832">
    <property type="entry name" value="5'-METHYLTHIOADENOSINE/S-ADENOSYLHOMOCYSTEINE NUCLEOSIDASE"/>
    <property type="match status" value="1"/>
</dbReference>
<evidence type="ECO:0000256" key="5">
    <source>
        <dbReference type="ARBA" id="ARBA00023167"/>
    </source>
</evidence>
<dbReference type="PANTHER" id="PTHR46832:SF1">
    <property type="entry name" value="5'-METHYLTHIOADENOSINE_S-ADENOSYLHOMOCYSTEINE NUCLEOSIDASE"/>
    <property type="match status" value="1"/>
</dbReference>
<keyword evidence="5" id="KW-0486">Methionine biosynthesis</keyword>
<name>A0A940DHA8_9FIRM</name>